<keyword evidence="3" id="KW-0378">Hydrolase</keyword>
<dbReference type="SUPFAM" id="SSF51556">
    <property type="entry name" value="Metallo-dependent hydrolases"/>
    <property type="match status" value="1"/>
</dbReference>
<dbReference type="EMBL" id="WUUT01000001">
    <property type="protein sequence ID" value="MXR50319.1"/>
    <property type="molecule type" value="Genomic_DNA"/>
</dbReference>
<dbReference type="Pfam" id="PF04909">
    <property type="entry name" value="Amidohydro_2"/>
    <property type="match status" value="1"/>
</dbReference>
<feature type="region of interest" description="Disordered" evidence="1">
    <location>
        <begin position="80"/>
        <end position="108"/>
    </location>
</feature>
<protein>
    <submittedName>
        <fullName evidence="3">Amidohydrolase family protein</fullName>
    </submittedName>
</protein>
<proteinExistence type="predicted"/>
<evidence type="ECO:0000259" key="2">
    <source>
        <dbReference type="Pfam" id="PF04909"/>
    </source>
</evidence>
<feature type="domain" description="Amidohydrolase-related" evidence="2">
    <location>
        <begin position="11"/>
        <end position="264"/>
    </location>
</feature>
<evidence type="ECO:0000313" key="4">
    <source>
        <dbReference type="Proteomes" id="UP000466535"/>
    </source>
</evidence>
<comment type="caution">
    <text evidence="3">The sequence shown here is derived from an EMBL/GenBank/DDBJ whole genome shotgun (WGS) entry which is preliminary data.</text>
</comment>
<dbReference type="Proteomes" id="UP000466535">
    <property type="component" value="Unassembled WGS sequence"/>
</dbReference>
<dbReference type="RefSeq" id="WP_159762461.1">
    <property type="nucleotide sequence ID" value="NZ_WUUT01000001.1"/>
</dbReference>
<dbReference type="AlphaFoldDB" id="A0A6B0TAW8"/>
<accession>A0A6B0TAW8</accession>
<organism evidence="3 4">
    <name type="scientific">Halovenus carboxidivorans</name>
    <dbReference type="NCBI Taxonomy" id="2692199"/>
    <lineage>
        <taxon>Archaea</taxon>
        <taxon>Methanobacteriati</taxon>
        <taxon>Methanobacteriota</taxon>
        <taxon>Stenosarchaea group</taxon>
        <taxon>Halobacteria</taxon>
        <taxon>Halobacteriales</taxon>
        <taxon>Haloarculaceae</taxon>
        <taxon>Halovenus</taxon>
    </lineage>
</organism>
<evidence type="ECO:0000313" key="3">
    <source>
        <dbReference type="EMBL" id="MXR50319.1"/>
    </source>
</evidence>
<reference evidence="3 4" key="1">
    <citation type="submission" date="2019-12" db="EMBL/GenBank/DDBJ databases">
        <title>Isolation and characterization of three novel carbon monoxide-oxidizing members of Halobacteria from salione crusts and soils.</title>
        <authorList>
            <person name="Myers M.R."/>
            <person name="King G.M."/>
        </authorList>
    </citation>
    <scope>NUCLEOTIDE SEQUENCE [LARGE SCALE GENOMIC DNA]</scope>
    <source>
        <strain evidence="3 4">WSH3</strain>
    </source>
</reference>
<dbReference type="Gene3D" id="3.20.20.140">
    <property type="entry name" value="Metal-dependent hydrolases"/>
    <property type="match status" value="1"/>
</dbReference>
<evidence type="ECO:0000256" key="1">
    <source>
        <dbReference type="SAM" id="MobiDB-lite"/>
    </source>
</evidence>
<dbReference type="GO" id="GO:0016787">
    <property type="term" value="F:hydrolase activity"/>
    <property type="evidence" value="ECO:0007669"/>
    <property type="project" value="UniProtKB-KW"/>
</dbReference>
<gene>
    <name evidence="3" type="ORF">GRX03_01675</name>
</gene>
<dbReference type="InterPro" id="IPR032466">
    <property type="entry name" value="Metal_Hydrolase"/>
</dbReference>
<keyword evidence="4" id="KW-1185">Reference proteome</keyword>
<dbReference type="InterPro" id="IPR006680">
    <property type="entry name" value="Amidohydro-rel"/>
</dbReference>
<feature type="compositionally biased region" description="Polar residues" evidence="1">
    <location>
        <begin position="88"/>
        <end position="99"/>
    </location>
</feature>
<name>A0A6B0TAW8_9EURY</name>
<sequence length="268" mass="29359">MLELEHGFRVVDTHVVFEPDEARRPRGMGDAEQIEREMEQAGIVQSLIFPATRQGSYVKANNATARVAVNRPFRPIARINGARDPGQGATSRLRNLASSRSEEHTSPEDIEQYAYEDRFYGFALDPAEDGMPDEEVLGELSTAGLPVITYGGEGCPPGAIEDALLGYDFPVIIAHCGGYPSDEAMMDQAIGLLDSYENCFLDTSFVRLRDPLERALMEQPSQVVFGSGAPAVHPNVAVMEILTLDVPEDAMRKVFSKNAGRLFEVLAP</sequence>
<dbReference type="OrthoDB" id="259294at2157"/>